<protein>
    <submittedName>
        <fullName evidence="2">Uncharacterized protein</fullName>
    </submittedName>
</protein>
<dbReference type="EMBL" id="JARIHO010000088">
    <property type="protein sequence ID" value="KAJ7307689.1"/>
    <property type="molecule type" value="Genomic_DNA"/>
</dbReference>
<feature type="compositionally biased region" description="Pro residues" evidence="1">
    <location>
        <begin position="40"/>
        <end position="49"/>
    </location>
</feature>
<evidence type="ECO:0000313" key="3">
    <source>
        <dbReference type="Proteomes" id="UP001218218"/>
    </source>
</evidence>
<evidence type="ECO:0000256" key="1">
    <source>
        <dbReference type="SAM" id="MobiDB-lite"/>
    </source>
</evidence>
<name>A0AAD6Z4P0_9AGAR</name>
<feature type="region of interest" description="Disordered" evidence="1">
    <location>
        <begin position="1"/>
        <end position="94"/>
    </location>
</feature>
<proteinExistence type="predicted"/>
<sequence>MSTFSRFVANHIEPAHPNSTGNLPALRVRGESKRTCAPSCAPPCSPLSPPSARSTRRALLPPSPPRPPELSAFGRTKSANPTSSSHHKTPAGKALILPPAQQLAMPTAREGVAVLRVEGETSTAAACVGC</sequence>
<gene>
    <name evidence="2" type="ORF">DFH08DRAFT_975512</name>
</gene>
<reference evidence="2" key="1">
    <citation type="submission" date="2023-03" db="EMBL/GenBank/DDBJ databases">
        <title>Massive genome expansion in bonnet fungi (Mycena s.s.) driven by repeated elements and novel gene families across ecological guilds.</title>
        <authorList>
            <consortium name="Lawrence Berkeley National Laboratory"/>
            <person name="Harder C.B."/>
            <person name="Miyauchi S."/>
            <person name="Viragh M."/>
            <person name="Kuo A."/>
            <person name="Thoen E."/>
            <person name="Andreopoulos B."/>
            <person name="Lu D."/>
            <person name="Skrede I."/>
            <person name="Drula E."/>
            <person name="Henrissat B."/>
            <person name="Morin E."/>
            <person name="Kohler A."/>
            <person name="Barry K."/>
            <person name="LaButti K."/>
            <person name="Morin E."/>
            <person name="Salamov A."/>
            <person name="Lipzen A."/>
            <person name="Mereny Z."/>
            <person name="Hegedus B."/>
            <person name="Baldrian P."/>
            <person name="Stursova M."/>
            <person name="Weitz H."/>
            <person name="Taylor A."/>
            <person name="Grigoriev I.V."/>
            <person name="Nagy L.G."/>
            <person name="Martin F."/>
            <person name="Kauserud H."/>
        </authorList>
    </citation>
    <scope>NUCLEOTIDE SEQUENCE</scope>
    <source>
        <strain evidence="2">CBHHK002</strain>
    </source>
</reference>
<organism evidence="2 3">
    <name type="scientific">Mycena albidolilacea</name>
    <dbReference type="NCBI Taxonomy" id="1033008"/>
    <lineage>
        <taxon>Eukaryota</taxon>
        <taxon>Fungi</taxon>
        <taxon>Dikarya</taxon>
        <taxon>Basidiomycota</taxon>
        <taxon>Agaricomycotina</taxon>
        <taxon>Agaricomycetes</taxon>
        <taxon>Agaricomycetidae</taxon>
        <taxon>Agaricales</taxon>
        <taxon>Marasmiineae</taxon>
        <taxon>Mycenaceae</taxon>
        <taxon>Mycena</taxon>
    </lineage>
</organism>
<dbReference type="AlphaFoldDB" id="A0AAD6Z4P0"/>
<accession>A0AAD6Z4P0</accession>
<comment type="caution">
    <text evidence="2">The sequence shown here is derived from an EMBL/GenBank/DDBJ whole genome shotgun (WGS) entry which is preliminary data.</text>
</comment>
<feature type="compositionally biased region" description="Low complexity" evidence="1">
    <location>
        <begin position="50"/>
        <end position="60"/>
    </location>
</feature>
<dbReference type="Proteomes" id="UP001218218">
    <property type="component" value="Unassembled WGS sequence"/>
</dbReference>
<evidence type="ECO:0000313" key="2">
    <source>
        <dbReference type="EMBL" id="KAJ7307689.1"/>
    </source>
</evidence>
<keyword evidence="3" id="KW-1185">Reference proteome</keyword>